<dbReference type="AlphaFoldDB" id="A0A1G5BHN6"/>
<evidence type="ECO:0000313" key="3">
    <source>
        <dbReference type="EMBL" id="SCX89651.1"/>
    </source>
</evidence>
<organism evidence="3 4">
    <name type="scientific">Desulfoluna spongiiphila</name>
    <dbReference type="NCBI Taxonomy" id="419481"/>
    <lineage>
        <taxon>Bacteria</taxon>
        <taxon>Pseudomonadati</taxon>
        <taxon>Thermodesulfobacteriota</taxon>
        <taxon>Desulfobacteria</taxon>
        <taxon>Desulfobacterales</taxon>
        <taxon>Desulfolunaceae</taxon>
        <taxon>Desulfoluna</taxon>
    </lineage>
</organism>
<evidence type="ECO:0000313" key="4">
    <source>
        <dbReference type="Proteomes" id="UP000198870"/>
    </source>
</evidence>
<name>A0A1G5BHN6_9BACT</name>
<dbReference type="InterPro" id="IPR019734">
    <property type="entry name" value="TPR_rpt"/>
</dbReference>
<dbReference type="SUPFAM" id="SSF48452">
    <property type="entry name" value="TPR-like"/>
    <property type="match status" value="2"/>
</dbReference>
<dbReference type="SMART" id="SM00028">
    <property type="entry name" value="TPR"/>
    <property type="match status" value="4"/>
</dbReference>
<gene>
    <name evidence="3" type="ORF">SAMN05216233_10229</name>
</gene>
<protein>
    <submittedName>
        <fullName evidence="3">Predicted ATPase</fullName>
    </submittedName>
</protein>
<dbReference type="Pfam" id="PF03704">
    <property type="entry name" value="BTAD"/>
    <property type="match status" value="1"/>
</dbReference>
<dbReference type="PROSITE" id="PS50005">
    <property type="entry name" value="TPR"/>
    <property type="match status" value="1"/>
</dbReference>
<sequence>MTTLHIQCFGAPRFAVNDEPIRVSRRKSVALAVYLAVTGTPHTREKLADLFWPDHEQDKGRASLRRALSDITGSLGNTWLAVDRKSIGARPHELLRVDVVRFRSLLAPCRKGSLPAMEEAVSLCTGSFLAGFNIKDAPDFDDWQFEEAEALNREAAEVMKGLSGRYMELEKDGEALGIARRLVALDPLDEGAHRQLMALFMQTGRRDAALRQFETCKALLQHELAAEPDEETVALSESIRSKRHPAKKQKLRLPVTNLPAQATAFVGRGKEVNDLVDRITSPGVRLLTLTGPGGIGKTRLAIHAGACAADRFAHGVFFISLADLASKSALVSDLIKAFGLWFDETTDPMTQLASFLRPRTLLLILDNCEHLPEGALLAADLLEAAPGLTILATSRTRLMLKGEHLFPLSGLSHPDMFEQAPDDEGLKNAEGAYDALALFLATARMVNPDTKLTPSSYPAVAELCEMTGGMPLALILAAGWMDTLPPSAIADEIRINLDFLKTGMQDLPPRHRSMRAVFDSSWQRLPGKEKETMKRLTVFRDGFTLDAVAKVTGMGNGTAAETTASLARKSILRADPETGRFSIHPLLRQYTDERLTASGHRLPMQNAHMEYYLTLVQNRVKELTSRDMPACRRAMDADIANIRKAWLRAASQGNLNALCRAATGLYVYFDMHTRYHEGEALFRPAKERLMDEPQAKTDARLCLILLCWFDMQTQGFPPRTQDKNVSPGDEENKLEAIARDTLGQAVKKGDDQGRARAFLLLGALAHRQKRHERAIRFFRLSLAAHPGVEDAFWVSLRIGLCLRSLGRIEQARERFRESHHWATRTGDRIKTAWAMGNIGSATLCLGDLDTAEAHLKEAADTFQGLNAPIGMVISCEELGLIAFFKGDLEQAAALAEEALGIAKASGFARARYQRAQALKGLILIASGAPEKARPLLEAVLETGLSRFSAHLGMVFCACRAKDNEAATAHLNHARQIADRVHKTHLALLLSLADASVSAMEKNNEDAATHLSRVFHHSGFGAGLFDAWKLPKGLLSHVKSRMPAQEFQAAWETGKQRR</sequence>
<evidence type="ECO:0000256" key="1">
    <source>
        <dbReference type="PROSITE-ProRule" id="PRU00339"/>
    </source>
</evidence>
<dbReference type="EMBL" id="FMUX01000002">
    <property type="protein sequence ID" value="SCX89651.1"/>
    <property type="molecule type" value="Genomic_DNA"/>
</dbReference>
<evidence type="ECO:0000259" key="2">
    <source>
        <dbReference type="SMART" id="SM01043"/>
    </source>
</evidence>
<reference evidence="3 4" key="1">
    <citation type="submission" date="2016-10" db="EMBL/GenBank/DDBJ databases">
        <authorList>
            <person name="de Groot N.N."/>
        </authorList>
    </citation>
    <scope>NUCLEOTIDE SEQUENCE [LARGE SCALE GENOMIC DNA]</scope>
    <source>
        <strain evidence="3 4">AA1</strain>
    </source>
</reference>
<keyword evidence="4" id="KW-1185">Reference proteome</keyword>
<dbReference type="InterPro" id="IPR027417">
    <property type="entry name" value="P-loop_NTPase"/>
</dbReference>
<dbReference type="PANTHER" id="PTHR47691:SF3">
    <property type="entry name" value="HTH-TYPE TRANSCRIPTIONAL REGULATOR RV0890C-RELATED"/>
    <property type="match status" value="1"/>
</dbReference>
<accession>A0A1G5BHN6</accession>
<proteinExistence type="predicted"/>
<dbReference type="InterPro" id="IPR005158">
    <property type="entry name" value="BTAD"/>
</dbReference>
<dbReference type="Pfam" id="PF13424">
    <property type="entry name" value="TPR_12"/>
    <property type="match status" value="1"/>
</dbReference>
<dbReference type="SUPFAM" id="SSF52540">
    <property type="entry name" value="P-loop containing nucleoside triphosphate hydrolases"/>
    <property type="match status" value="1"/>
</dbReference>
<dbReference type="Gene3D" id="1.25.40.10">
    <property type="entry name" value="Tetratricopeptide repeat domain"/>
    <property type="match status" value="3"/>
</dbReference>
<dbReference type="PANTHER" id="PTHR47691">
    <property type="entry name" value="REGULATOR-RELATED"/>
    <property type="match status" value="1"/>
</dbReference>
<dbReference type="PRINTS" id="PR00364">
    <property type="entry name" value="DISEASERSIST"/>
</dbReference>
<dbReference type="STRING" id="419481.SAMN05216233_10229"/>
<dbReference type="Proteomes" id="UP000198870">
    <property type="component" value="Unassembled WGS sequence"/>
</dbReference>
<dbReference type="SMART" id="SM01043">
    <property type="entry name" value="BTAD"/>
    <property type="match status" value="1"/>
</dbReference>
<dbReference type="InterPro" id="IPR011990">
    <property type="entry name" value="TPR-like_helical_dom_sf"/>
</dbReference>
<feature type="domain" description="Bacterial transcriptional activator" evidence="2">
    <location>
        <begin position="97"/>
        <end position="240"/>
    </location>
</feature>
<dbReference type="Gene3D" id="3.40.50.300">
    <property type="entry name" value="P-loop containing nucleotide triphosphate hydrolases"/>
    <property type="match status" value="1"/>
</dbReference>
<keyword evidence="1" id="KW-0802">TPR repeat</keyword>
<feature type="repeat" description="TPR" evidence="1">
    <location>
        <begin position="755"/>
        <end position="788"/>
    </location>
</feature>